<dbReference type="AlphaFoldDB" id="A0LDN1"/>
<dbReference type="PANTHER" id="PTHR38035">
    <property type="entry name" value="UPF0070 PROTEIN YFGM"/>
    <property type="match status" value="1"/>
</dbReference>
<dbReference type="HOGENOM" id="CLU_1179074_0_0_5"/>
<name>A0LDN1_MAGMM</name>
<accession>A0LDN1</accession>
<evidence type="ECO:0000256" key="10">
    <source>
        <dbReference type="SAM" id="Phobius"/>
    </source>
</evidence>
<evidence type="ECO:0000256" key="1">
    <source>
        <dbReference type="ARBA" id="ARBA00004401"/>
    </source>
</evidence>
<dbReference type="OrthoDB" id="7173339at2"/>
<dbReference type="GO" id="GO:0005886">
    <property type="term" value="C:plasma membrane"/>
    <property type="evidence" value="ECO:0007669"/>
    <property type="project" value="UniProtKB-SubCell"/>
</dbReference>
<evidence type="ECO:0000256" key="9">
    <source>
        <dbReference type="PROSITE-ProRule" id="PRU00339"/>
    </source>
</evidence>
<keyword evidence="4 10" id="KW-1133">Transmembrane helix</keyword>
<dbReference type="InterPro" id="IPR011990">
    <property type="entry name" value="TPR-like_helical_dom_sf"/>
</dbReference>
<dbReference type="Pfam" id="PF09976">
    <property type="entry name" value="TPR_21"/>
    <property type="match status" value="1"/>
</dbReference>
<dbReference type="Proteomes" id="UP000002586">
    <property type="component" value="Chromosome"/>
</dbReference>
<keyword evidence="3 10" id="KW-0812">Transmembrane</keyword>
<dbReference type="PROSITE" id="PS50005">
    <property type="entry name" value="TPR"/>
    <property type="match status" value="1"/>
</dbReference>
<evidence type="ECO:0000259" key="11">
    <source>
        <dbReference type="Pfam" id="PF09976"/>
    </source>
</evidence>
<dbReference type="RefSeq" id="WP_011715130.1">
    <property type="nucleotide sequence ID" value="NC_008576.1"/>
</dbReference>
<evidence type="ECO:0000256" key="6">
    <source>
        <dbReference type="ARBA" id="ARBA00023186"/>
    </source>
</evidence>
<evidence type="ECO:0000256" key="5">
    <source>
        <dbReference type="ARBA" id="ARBA00023136"/>
    </source>
</evidence>
<keyword evidence="5 10" id="KW-0472">Membrane</keyword>
<feature type="transmembrane region" description="Helical" evidence="10">
    <location>
        <begin position="33"/>
        <end position="52"/>
    </location>
</feature>
<feature type="domain" description="Ancillary SecYEG translocon subunit/Cell division coordinator CpoB TPR" evidence="11">
    <location>
        <begin position="27"/>
        <end position="210"/>
    </location>
</feature>
<sequence>MAHLDHNQDLVFQEVDEQLAQDRLHKLWENYKIWIIGSFIGLFAGLAIFVGVRDYYRAQDQDASDRYIQALEALDKDQLKVAAEALKGLQTKHGEHGYGLLSHLSEAQMLAKQGDFDGAVASLDRLITLAKAGQPAMADLARINAAYLLSKQPQRAMVYLDAMRDPSAYSAHAYELRGVLAQAAGDNKLALSHYQKAMQFNPPNTLSQRLMEHMVRMGGMDAVRKAQLVEPAKAE</sequence>
<dbReference type="InterPro" id="IPR019734">
    <property type="entry name" value="TPR_rpt"/>
</dbReference>
<dbReference type="PANTHER" id="PTHR38035:SF1">
    <property type="entry name" value="ANCILLARY SECYEG TRANSLOCON SUBUNIT"/>
    <property type="match status" value="1"/>
</dbReference>
<protein>
    <recommendedName>
        <fullName evidence="8">Ancillary SecYEG translocon subunit</fullName>
    </recommendedName>
</protein>
<evidence type="ECO:0000256" key="8">
    <source>
        <dbReference type="ARBA" id="ARBA00024235"/>
    </source>
</evidence>
<dbReference type="SUPFAM" id="SSF48452">
    <property type="entry name" value="TPR-like"/>
    <property type="match status" value="1"/>
</dbReference>
<dbReference type="SMART" id="SM00028">
    <property type="entry name" value="TPR"/>
    <property type="match status" value="2"/>
</dbReference>
<keyword evidence="2" id="KW-1003">Cell membrane</keyword>
<evidence type="ECO:0000256" key="2">
    <source>
        <dbReference type="ARBA" id="ARBA00022475"/>
    </source>
</evidence>
<reference evidence="13" key="1">
    <citation type="journal article" date="2009" name="Appl. Environ. Microbiol.">
        <title>Complete genome sequence of the chemolithoautotrophic marine magnetotactic coccus strain MC-1.</title>
        <authorList>
            <person name="Schubbe S."/>
            <person name="Williams T.J."/>
            <person name="Xie G."/>
            <person name="Kiss H.E."/>
            <person name="Brettin T.S."/>
            <person name="Martinez D."/>
            <person name="Ross C.A."/>
            <person name="Schuler D."/>
            <person name="Cox B.L."/>
            <person name="Nealson K.H."/>
            <person name="Bazylinski D.A."/>
        </authorList>
    </citation>
    <scope>NUCLEOTIDE SEQUENCE [LARGE SCALE GENOMIC DNA]</scope>
    <source>
        <strain evidence="13">ATCC BAA-1437 / JCM 17883 / MC-1</strain>
    </source>
</reference>
<reference evidence="12 13" key="2">
    <citation type="journal article" date="2012" name="Int. J. Syst. Evol. Microbiol.">
        <title>Magnetococcus marinus gen. nov., sp. nov., a marine, magnetotactic bacterium that represents a novel lineage (Magnetococcaceae fam. nov.; Magnetococcales ord. nov.) at the base of the Alphaproteobacteria.</title>
        <authorList>
            <person name="Bazylinski D.A."/>
            <person name="Williams T.J."/>
            <person name="Lefevre C.T."/>
            <person name="Berg R.J."/>
            <person name="Zhang C.L."/>
            <person name="Bowser S.S."/>
            <person name="Dean A.J."/>
            <person name="Beveridge T.J."/>
        </authorList>
    </citation>
    <scope>NUCLEOTIDE SEQUENCE [LARGE SCALE GENOMIC DNA]</scope>
    <source>
        <strain evidence="13">ATCC BAA-1437 / JCM 17883 / MC-1</strain>
    </source>
</reference>
<dbReference type="InterPro" id="IPR026039">
    <property type="entry name" value="YfgM"/>
</dbReference>
<dbReference type="eggNOG" id="COG4649">
    <property type="taxonomic scope" value="Bacteria"/>
</dbReference>
<keyword evidence="9" id="KW-0802">TPR repeat</keyword>
<keyword evidence="6" id="KW-0143">Chaperone</keyword>
<proteinExistence type="inferred from homology"/>
<organism evidence="12 13">
    <name type="scientific">Magnetococcus marinus (strain ATCC BAA-1437 / JCM 17883 / MC-1)</name>
    <dbReference type="NCBI Taxonomy" id="156889"/>
    <lineage>
        <taxon>Bacteria</taxon>
        <taxon>Pseudomonadati</taxon>
        <taxon>Pseudomonadota</taxon>
        <taxon>Magnetococcia</taxon>
        <taxon>Magnetococcales</taxon>
        <taxon>Magnetococcaceae</taxon>
        <taxon>Magnetococcus</taxon>
    </lineage>
</organism>
<comment type="subcellular location">
    <subcellularLocation>
        <location evidence="1">Cell membrane</location>
        <topology evidence="1">Single-pass type II membrane protein</topology>
    </subcellularLocation>
</comment>
<keyword evidence="13" id="KW-1185">Reference proteome</keyword>
<dbReference type="Gene3D" id="1.25.40.10">
    <property type="entry name" value="Tetratricopeptide repeat domain"/>
    <property type="match status" value="1"/>
</dbReference>
<gene>
    <name evidence="12" type="ordered locus">Mmc1_3589</name>
</gene>
<evidence type="ECO:0000256" key="3">
    <source>
        <dbReference type="ARBA" id="ARBA00022692"/>
    </source>
</evidence>
<evidence type="ECO:0000313" key="13">
    <source>
        <dbReference type="Proteomes" id="UP000002586"/>
    </source>
</evidence>
<comment type="similarity">
    <text evidence="7">Belongs to the YfgM family.</text>
</comment>
<feature type="repeat" description="TPR" evidence="9">
    <location>
        <begin position="171"/>
        <end position="204"/>
    </location>
</feature>
<evidence type="ECO:0000256" key="7">
    <source>
        <dbReference type="ARBA" id="ARBA00024197"/>
    </source>
</evidence>
<evidence type="ECO:0000313" key="12">
    <source>
        <dbReference type="EMBL" id="ABK46074.1"/>
    </source>
</evidence>
<dbReference type="EMBL" id="CP000471">
    <property type="protein sequence ID" value="ABK46074.1"/>
    <property type="molecule type" value="Genomic_DNA"/>
</dbReference>
<dbReference type="GO" id="GO:0044877">
    <property type="term" value="F:protein-containing complex binding"/>
    <property type="evidence" value="ECO:0007669"/>
    <property type="project" value="InterPro"/>
</dbReference>
<evidence type="ECO:0000256" key="4">
    <source>
        <dbReference type="ARBA" id="ARBA00022989"/>
    </source>
</evidence>
<dbReference type="STRING" id="156889.Mmc1_3589"/>
<dbReference type="KEGG" id="mgm:Mmc1_3589"/>
<dbReference type="InterPro" id="IPR018704">
    <property type="entry name" value="SecYEG/CpoB_TPR"/>
</dbReference>